<accession>A0ABY8KTG9</accession>
<sequence length="370" mass="42254">MNFLIITHTPHLFKKAQYFAYAPYVKEMNLWIKNFDSVEIIAPKVTRAVSKIDMPYKHNNIYLNRVPAIAFTSVKASLKSVIKIPIIFVTLYKACKRADHIHLRCPGNIGLLGCFVQLLFPKKKKTAKYAGNWDPKAKQPWSYRLQKWILSNTFLTRNMQVLVYGEWPKQTKNVLPFFTASYAKNKIANIPIRNYDNIIQFVFVGTLSKGKSPLYAVQLVEELLKRGVLCRLAVYGEGEERGALEKYIEKSNLKSVITLFGNQISEVVETAYKKSHFLILASKSEGWPKVVAEAMFWGVIPLATNVSCIPWMMAHGERGILLNLNTATDAQQLITLIKQNEVLQKMAARASSWSNQYTLEKFEAEIKKLI</sequence>
<evidence type="ECO:0000313" key="3">
    <source>
        <dbReference type="Proteomes" id="UP001238523"/>
    </source>
</evidence>
<gene>
    <name evidence="2" type="ORF">QCQ61_00740</name>
</gene>
<dbReference type="InterPro" id="IPR001296">
    <property type="entry name" value="Glyco_trans_1"/>
</dbReference>
<reference evidence="2 3" key="1">
    <citation type="submission" date="2023-04" db="EMBL/GenBank/DDBJ databases">
        <title>Taxonomic identification of the Arctic strain Aequorivita sp. nov. and transcriptomic analysis in response to temperature stress.</title>
        <authorList>
            <person name="Liu W."/>
            <person name="Cong B."/>
            <person name="Lin J."/>
        </authorList>
    </citation>
    <scope>NUCLEOTIDE SEQUENCE [LARGE SCALE GENOMIC DNA]</scope>
    <source>
        <strain evidence="2 3">Ant34-E75</strain>
    </source>
</reference>
<dbReference type="RefSeq" id="WP_279448800.1">
    <property type="nucleotide sequence ID" value="NZ_CP122379.1"/>
</dbReference>
<evidence type="ECO:0000313" key="2">
    <source>
        <dbReference type="EMBL" id="WGF92730.1"/>
    </source>
</evidence>
<evidence type="ECO:0000259" key="1">
    <source>
        <dbReference type="Pfam" id="PF00534"/>
    </source>
</evidence>
<dbReference type="PANTHER" id="PTHR12526">
    <property type="entry name" value="GLYCOSYLTRANSFERASE"/>
    <property type="match status" value="1"/>
</dbReference>
<keyword evidence="2" id="KW-0808">Transferase</keyword>
<dbReference type="SUPFAM" id="SSF53756">
    <property type="entry name" value="UDP-Glycosyltransferase/glycogen phosphorylase"/>
    <property type="match status" value="1"/>
</dbReference>
<dbReference type="GO" id="GO:0016757">
    <property type="term" value="F:glycosyltransferase activity"/>
    <property type="evidence" value="ECO:0007669"/>
    <property type="project" value="UniProtKB-KW"/>
</dbReference>
<protein>
    <submittedName>
        <fullName evidence="2">Glycosyltransferase</fullName>
        <ecNumber evidence="2">2.4.-.-</ecNumber>
    </submittedName>
</protein>
<keyword evidence="3" id="KW-1185">Reference proteome</keyword>
<dbReference type="EMBL" id="CP122379">
    <property type="protein sequence ID" value="WGF92730.1"/>
    <property type="molecule type" value="Genomic_DNA"/>
</dbReference>
<name>A0ABY8KTG9_9FLAO</name>
<dbReference type="Pfam" id="PF00534">
    <property type="entry name" value="Glycos_transf_1"/>
    <property type="match status" value="1"/>
</dbReference>
<keyword evidence="2" id="KW-0328">Glycosyltransferase</keyword>
<proteinExistence type="predicted"/>
<feature type="domain" description="Glycosyl transferase family 1" evidence="1">
    <location>
        <begin position="199"/>
        <end position="348"/>
    </location>
</feature>
<dbReference type="EC" id="2.4.-.-" evidence="2"/>
<dbReference type="Gene3D" id="3.40.50.2000">
    <property type="entry name" value="Glycogen Phosphorylase B"/>
    <property type="match status" value="2"/>
</dbReference>
<dbReference type="Proteomes" id="UP001238523">
    <property type="component" value="Chromosome"/>
</dbReference>
<organism evidence="2 3">
    <name type="scientific">Aequorivita marisscotiae</name>
    <dbReference type="NCBI Taxonomy" id="3040348"/>
    <lineage>
        <taxon>Bacteria</taxon>
        <taxon>Pseudomonadati</taxon>
        <taxon>Bacteroidota</taxon>
        <taxon>Flavobacteriia</taxon>
        <taxon>Flavobacteriales</taxon>
        <taxon>Flavobacteriaceae</taxon>
        <taxon>Aequorivita</taxon>
    </lineage>
</organism>